<organism evidence="7 8">
    <name type="scientific">Halalkalibaculum roseum</name>
    <dbReference type="NCBI Taxonomy" id="2709311"/>
    <lineage>
        <taxon>Bacteria</taxon>
        <taxon>Pseudomonadati</taxon>
        <taxon>Balneolota</taxon>
        <taxon>Balneolia</taxon>
        <taxon>Balneolales</taxon>
        <taxon>Balneolaceae</taxon>
        <taxon>Halalkalibaculum</taxon>
    </lineage>
</organism>
<feature type="chain" id="PRO_5026827592" evidence="4">
    <location>
        <begin position="23"/>
        <end position="1046"/>
    </location>
</feature>
<proteinExistence type="inferred from homology"/>
<keyword evidence="3" id="KW-0798">TonB box</keyword>
<sequence>MLKKLLATMIAMFLCGVGMAFAQTGTISGTVTDSQTGEVIPGVNVFVVGAERGSATNAEGQYTIENVPYGTYRLRVTFIGYKRKTVEVDLQSSEETVNIALEQDVLGMDQVVVTGVISETAREKTTFSVEQVSTDELDKAPAISATAALQGKVAAVDVVQSSGLPGSGSSITLRGTGSIQGSNQPLYIVDGAILASEPTDLDPQDIANIEVVKGAAAASLYGSRAQNGIINITTKRGDRGSLGDTQVQFTTEAGINELHNTVETNQSHWFRTNSSGDWLDAGGNVVGFDAAADDVYPGGNNISFADNPYPGQTYDNLARFFDPGNTYRNKLSVSQNLEKTNFMISASNTQEAGVITGLEGYSRNSLRFNIDHDVSSQLKLSASTGYANSERDDPSVGGMPNPFFGLLFQYPNMDLAADRDGDGLPDVQPTQRIQEENPLYGIRSEAEETHNRSRITGSINGTFQPVDWFNLEANLSYDRLDYKDVDYLPLGFESIDAGTESGFYSRYNYIDNALNASLTASFIKEFGDLATQTRFRVLYEDNSFESTTASGDRFIVADTKSLGAIHPDNQDVNSYLQEIRARGYFAITNLDYKDRYILDLMVRRDGSSLFGSDERWQTYYRVSGAYRISEEPWWFAPDIINEFKLRYSLGTAGARPDFEAQYETFSVGVGSINKQTLGNAELKPEFTTEQEFGMELGIMDQVYLTVVYAQSTIEDQLLNVPLPSYYGYSSQWQNAGTVETDTWEATLDATVLRTNDMTLNIGGTFDMTDQTITKFNLPAYRVGAGGYNAFYNREGETFGALYGTKYITGYDELPSAVQGNQDAFDINDDGYLVFVGSGNTYQDGISDQLWGTTGTVAGNTYDWGMPIAYVDEEGSSFTKIGSVVPDFNFSFNTNFNYKGFNAFMLWDAQIGGDIYNGTAQWPYREFLAGAVDQQGKAEGNKKPIQYYSTLYNTNAVNSHFVEDATYLKLREVSLTYSMGRSTLSNVFGDGVGSIFREVSVGVVGRNLLTFTGYSGYDPDVISNGYRIDNFSYPTYRTYTGRITLEF</sequence>
<dbReference type="EMBL" id="JAALLT010000003">
    <property type="protein sequence ID" value="NGP77023.1"/>
    <property type="molecule type" value="Genomic_DNA"/>
</dbReference>
<dbReference type="Gene3D" id="2.60.40.1120">
    <property type="entry name" value="Carboxypeptidase-like, regulatory domain"/>
    <property type="match status" value="1"/>
</dbReference>
<dbReference type="GO" id="GO:0015344">
    <property type="term" value="F:siderophore uptake transmembrane transporter activity"/>
    <property type="evidence" value="ECO:0007669"/>
    <property type="project" value="TreeGrafter"/>
</dbReference>
<dbReference type="SUPFAM" id="SSF56935">
    <property type="entry name" value="Porins"/>
    <property type="match status" value="1"/>
</dbReference>
<evidence type="ECO:0000313" key="7">
    <source>
        <dbReference type="EMBL" id="NGP77023.1"/>
    </source>
</evidence>
<evidence type="ECO:0000256" key="2">
    <source>
        <dbReference type="PROSITE-ProRule" id="PRU01360"/>
    </source>
</evidence>
<comment type="caution">
    <text evidence="7">The sequence shown here is derived from an EMBL/GenBank/DDBJ whole genome shotgun (WGS) entry which is preliminary data.</text>
</comment>
<keyword evidence="2" id="KW-0998">Cell outer membrane</keyword>
<evidence type="ECO:0000259" key="6">
    <source>
        <dbReference type="Pfam" id="PF07715"/>
    </source>
</evidence>
<dbReference type="RefSeq" id="WP_165141988.1">
    <property type="nucleotide sequence ID" value="NZ_JAALLT010000003.1"/>
</dbReference>
<dbReference type="GO" id="GO:0044718">
    <property type="term" value="P:siderophore transmembrane transport"/>
    <property type="evidence" value="ECO:0007669"/>
    <property type="project" value="TreeGrafter"/>
</dbReference>
<dbReference type="Pfam" id="PF07715">
    <property type="entry name" value="Plug"/>
    <property type="match status" value="1"/>
</dbReference>
<evidence type="ECO:0000313" key="8">
    <source>
        <dbReference type="Proteomes" id="UP000473278"/>
    </source>
</evidence>
<protein>
    <submittedName>
        <fullName evidence="7">SusC/RagA family TonB-linked outer membrane protein</fullName>
    </submittedName>
</protein>
<dbReference type="PANTHER" id="PTHR30069:SF29">
    <property type="entry name" value="HEMOGLOBIN AND HEMOGLOBIN-HAPTOGLOBIN-BINDING PROTEIN 1-RELATED"/>
    <property type="match status" value="1"/>
</dbReference>
<dbReference type="NCBIfam" id="TIGR04056">
    <property type="entry name" value="OMP_RagA_SusC"/>
    <property type="match status" value="1"/>
</dbReference>
<keyword evidence="2 3" id="KW-0472">Membrane</keyword>
<evidence type="ECO:0000256" key="3">
    <source>
        <dbReference type="RuleBase" id="RU003357"/>
    </source>
</evidence>
<keyword evidence="8" id="KW-1185">Reference proteome</keyword>
<accession>A0A6M1T9V8</accession>
<dbReference type="Pfam" id="PF13715">
    <property type="entry name" value="CarbopepD_reg_2"/>
    <property type="match status" value="1"/>
</dbReference>
<dbReference type="SUPFAM" id="SSF49464">
    <property type="entry name" value="Carboxypeptidase regulatory domain-like"/>
    <property type="match status" value="1"/>
</dbReference>
<keyword evidence="2" id="KW-0812">Transmembrane</keyword>
<dbReference type="InterPro" id="IPR039426">
    <property type="entry name" value="TonB-dep_rcpt-like"/>
</dbReference>
<dbReference type="InterPro" id="IPR000531">
    <property type="entry name" value="Beta-barrel_TonB"/>
</dbReference>
<dbReference type="GO" id="GO:0009279">
    <property type="term" value="C:cell outer membrane"/>
    <property type="evidence" value="ECO:0007669"/>
    <property type="project" value="UniProtKB-SubCell"/>
</dbReference>
<keyword evidence="2" id="KW-0813">Transport</keyword>
<feature type="signal peptide" evidence="4">
    <location>
        <begin position="1"/>
        <end position="22"/>
    </location>
</feature>
<dbReference type="PANTHER" id="PTHR30069">
    <property type="entry name" value="TONB-DEPENDENT OUTER MEMBRANE RECEPTOR"/>
    <property type="match status" value="1"/>
</dbReference>
<dbReference type="Gene3D" id="2.170.130.10">
    <property type="entry name" value="TonB-dependent receptor, plug domain"/>
    <property type="match status" value="1"/>
</dbReference>
<dbReference type="InterPro" id="IPR008969">
    <property type="entry name" value="CarboxyPept-like_regulatory"/>
</dbReference>
<keyword evidence="2" id="KW-1134">Transmembrane beta strand</keyword>
<dbReference type="InterPro" id="IPR012910">
    <property type="entry name" value="Plug_dom"/>
</dbReference>
<keyword evidence="1 4" id="KW-0732">Signal</keyword>
<dbReference type="Pfam" id="PF00593">
    <property type="entry name" value="TonB_dep_Rec_b-barrel"/>
    <property type="match status" value="1"/>
</dbReference>
<dbReference type="Proteomes" id="UP000473278">
    <property type="component" value="Unassembled WGS sequence"/>
</dbReference>
<comment type="subcellular location">
    <subcellularLocation>
        <location evidence="2">Cell outer membrane</location>
        <topology evidence="2">Multi-pass membrane protein</topology>
    </subcellularLocation>
</comment>
<evidence type="ECO:0000256" key="4">
    <source>
        <dbReference type="SAM" id="SignalP"/>
    </source>
</evidence>
<dbReference type="InterPro" id="IPR037066">
    <property type="entry name" value="Plug_dom_sf"/>
</dbReference>
<reference evidence="7 8" key="1">
    <citation type="submission" date="2020-02" db="EMBL/GenBank/DDBJ databases">
        <title>Balneolaceae bacterium YR4-1, complete genome.</title>
        <authorList>
            <person name="Li Y."/>
            <person name="Wu S."/>
        </authorList>
    </citation>
    <scope>NUCLEOTIDE SEQUENCE [LARGE SCALE GENOMIC DNA]</scope>
    <source>
        <strain evidence="7 8">YR4-1</strain>
    </source>
</reference>
<dbReference type="PROSITE" id="PS52016">
    <property type="entry name" value="TONB_DEPENDENT_REC_3"/>
    <property type="match status" value="1"/>
</dbReference>
<name>A0A6M1T9V8_9BACT</name>
<dbReference type="InterPro" id="IPR023996">
    <property type="entry name" value="TonB-dep_OMP_SusC/RagA"/>
</dbReference>
<dbReference type="AlphaFoldDB" id="A0A6M1T9V8"/>
<evidence type="ECO:0000259" key="5">
    <source>
        <dbReference type="Pfam" id="PF00593"/>
    </source>
</evidence>
<comment type="similarity">
    <text evidence="2 3">Belongs to the TonB-dependent receptor family.</text>
</comment>
<feature type="domain" description="TonB-dependent receptor-like beta-barrel" evidence="5">
    <location>
        <begin position="436"/>
        <end position="833"/>
    </location>
</feature>
<evidence type="ECO:0000256" key="1">
    <source>
        <dbReference type="ARBA" id="ARBA00022729"/>
    </source>
</evidence>
<feature type="domain" description="TonB-dependent receptor plug" evidence="6">
    <location>
        <begin position="123"/>
        <end position="229"/>
    </location>
</feature>
<gene>
    <name evidence="7" type="ORF">G3570_10290</name>
</gene>